<sequence length="316" mass="33375">MSAAAQKEADGRIEEVSETSDNPATPASTKFLTTKKKIIIFIMVGVTSLALGLGLGIGLTQACPTGEKGSASTASPSASPAAADVIQPSVGTTWDYPLNFSLTTSNANKSTVFYPVDLENTSANTISALQRAGHTIVCYFSAGSVEDYRSDAGEFPASAVGNTLDGWPDEKWVDHRNAKVRSIMTARIATAASKGCSGIDADNIDGYTNDSGFDLTEADTVDYVRFLANTAHAAGLAYGLKNGGGIVEQVLDVAQWAINEECAAYKECADWAPFIKAGKPVFHVEYVEDDHATDCYCGEEGGGVRGGWTGWLLEHY</sequence>
<dbReference type="AlphaFoldDB" id="A0AAN7UKM2"/>
<evidence type="ECO:0000256" key="1">
    <source>
        <dbReference type="ARBA" id="ARBA00001255"/>
    </source>
</evidence>
<comment type="caution">
    <text evidence="6">The sequence shown here is derived from an EMBL/GenBank/DDBJ whole genome shotgun (WGS) entry which is preliminary data.</text>
</comment>
<proteinExistence type="predicted"/>
<feature type="region of interest" description="Disordered" evidence="3">
    <location>
        <begin position="1"/>
        <end position="27"/>
    </location>
</feature>
<comment type="catalytic activity">
    <reaction evidence="1">
        <text>Hydrolysis of terminal, non-reducing alpha-D-galactose residues in alpha-D-galactosides, including galactose oligosaccharides, galactomannans and galactolipids.</text>
        <dbReference type="EC" id="3.2.1.22"/>
    </reaction>
</comment>
<accession>A0AAN7UKM2</accession>
<evidence type="ECO:0000259" key="5">
    <source>
        <dbReference type="Pfam" id="PF03537"/>
    </source>
</evidence>
<organism evidence="6 7">
    <name type="scientific">Xylaria bambusicola</name>
    <dbReference type="NCBI Taxonomy" id="326684"/>
    <lineage>
        <taxon>Eukaryota</taxon>
        <taxon>Fungi</taxon>
        <taxon>Dikarya</taxon>
        <taxon>Ascomycota</taxon>
        <taxon>Pezizomycotina</taxon>
        <taxon>Sordariomycetes</taxon>
        <taxon>Xylariomycetidae</taxon>
        <taxon>Xylariales</taxon>
        <taxon>Xylariaceae</taxon>
        <taxon>Xylaria</taxon>
    </lineage>
</organism>
<dbReference type="Proteomes" id="UP001305414">
    <property type="component" value="Unassembled WGS sequence"/>
</dbReference>
<dbReference type="SUPFAM" id="SSF51445">
    <property type="entry name" value="(Trans)glycosidases"/>
    <property type="match status" value="1"/>
</dbReference>
<dbReference type="InterPro" id="IPR013785">
    <property type="entry name" value="Aldolase_TIM"/>
</dbReference>
<dbReference type="InterPro" id="IPR017853">
    <property type="entry name" value="GH"/>
</dbReference>
<evidence type="ECO:0000313" key="6">
    <source>
        <dbReference type="EMBL" id="KAK5630357.1"/>
    </source>
</evidence>
<keyword evidence="4" id="KW-0472">Membrane</keyword>
<dbReference type="Gene3D" id="3.20.20.70">
    <property type="entry name" value="Aldolase class I"/>
    <property type="match status" value="1"/>
</dbReference>
<dbReference type="GO" id="GO:0004557">
    <property type="term" value="F:alpha-galactosidase activity"/>
    <property type="evidence" value="ECO:0007669"/>
    <property type="project" value="UniProtKB-EC"/>
</dbReference>
<reference evidence="6 7" key="1">
    <citation type="submission" date="2023-10" db="EMBL/GenBank/DDBJ databases">
        <title>Draft genome sequence of Xylaria bambusicola isolate GMP-LS, the root and basal stem rot pathogen of sugarcane in Indonesia.</title>
        <authorList>
            <person name="Selvaraj P."/>
            <person name="Muralishankar V."/>
            <person name="Muruganantham S."/>
            <person name="Sp S."/>
            <person name="Haryani S."/>
            <person name="Lau K.J.X."/>
            <person name="Naqvi N.I."/>
        </authorList>
    </citation>
    <scope>NUCLEOTIDE SEQUENCE [LARGE SCALE GENOMIC DNA]</scope>
    <source>
        <strain evidence="6">GMP-LS</strain>
    </source>
</reference>
<dbReference type="InterPro" id="IPR004352">
    <property type="entry name" value="GH114_TIM-barrel"/>
</dbReference>
<feature type="domain" description="Glycoside-hydrolase family GH114 TIM-barrel" evidence="5">
    <location>
        <begin position="93"/>
        <end position="297"/>
    </location>
</feature>
<evidence type="ECO:0000256" key="2">
    <source>
        <dbReference type="ARBA" id="ARBA00012755"/>
    </source>
</evidence>
<protein>
    <recommendedName>
        <fullName evidence="2">alpha-galactosidase</fullName>
        <ecNumber evidence="2">3.2.1.22</ecNumber>
    </recommendedName>
</protein>
<name>A0AAN7UKM2_9PEZI</name>
<keyword evidence="4" id="KW-1133">Transmembrane helix</keyword>
<dbReference type="EC" id="3.2.1.22" evidence="2"/>
<dbReference type="EMBL" id="JAWHQM010000015">
    <property type="protein sequence ID" value="KAK5630357.1"/>
    <property type="molecule type" value="Genomic_DNA"/>
</dbReference>
<dbReference type="Pfam" id="PF03537">
    <property type="entry name" value="Glyco_hydro_114"/>
    <property type="match status" value="1"/>
</dbReference>
<evidence type="ECO:0000313" key="7">
    <source>
        <dbReference type="Proteomes" id="UP001305414"/>
    </source>
</evidence>
<keyword evidence="4" id="KW-0812">Transmembrane</keyword>
<feature type="transmembrane region" description="Helical" evidence="4">
    <location>
        <begin position="38"/>
        <end position="59"/>
    </location>
</feature>
<keyword evidence="7" id="KW-1185">Reference proteome</keyword>
<dbReference type="PANTHER" id="PTHR35273:SF2">
    <property type="entry name" value="ALPHA-GALACTOSIDASE"/>
    <property type="match status" value="1"/>
</dbReference>
<evidence type="ECO:0000256" key="3">
    <source>
        <dbReference type="SAM" id="MobiDB-lite"/>
    </source>
</evidence>
<gene>
    <name evidence="6" type="ORF">RRF57_006072</name>
</gene>
<dbReference type="PANTHER" id="PTHR35273">
    <property type="entry name" value="ALPHA-1,4 POLYGALACTOSAMINIDASE, PUTATIVE (AFU_ORTHOLOGUE AFUA_3G07890)-RELATED"/>
    <property type="match status" value="1"/>
</dbReference>
<evidence type="ECO:0000256" key="4">
    <source>
        <dbReference type="SAM" id="Phobius"/>
    </source>
</evidence>